<dbReference type="Pfam" id="PF04325">
    <property type="entry name" value="DUF465"/>
    <property type="match status" value="1"/>
</dbReference>
<organism evidence="1 2">
    <name type="scientific">Rhodovulum imhoffii</name>
    <dbReference type="NCBI Taxonomy" id="365340"/>
    <lineage>
        <taxon>Bacteria</taxon>
        <taxon>Pseudomonadati</taxon>
        <taxon>Pseudomonadota</taxon>
        <taxon>Alphaproteobacteria</taxon>
        <taxon>Rhodobacterales</taxon>
        <taxon>Paracoccaceae</taxon>
        <taxon>Rhodovulum</taxon>
    </lineage>
</organism>
<dbReference type="RefSeq" id="WP_107890471.1">
    <property type="nucleotide sequence ID" value="NZ_NHSI01000066.1"/>
</dbReference>
<accession>A0A2T5BW52</accession>
<reference evidence="1 2" key="1">
    <citation type="submission" date="2018-04" db="EMBL/GenBank/DDBJ databases">
        <title>Genomic Encyclopedia of Archaeal and Bacterial Type Strains, Phase II (KMG-II): from individual species to whole genera.</title>
        <authorList>
            <person name="Goeker M."/>
        </authorList>
    </citation>
    <scope>NUCLEOTIDE SEQUENCE [LARGE SCALE GENOMIC DNA]</scope>
    <source>
        <strain evidence="1 2">DSM 18064</strain>
    </source>
</reference>
<gene>
    <name evidence="1" type="ORF">C8N32_10158</name>
</gene>
<dbReference type="InterPro" id="IPR007420">
    <property type="entry name" value="DUF465"/>
</dbReference>
<dbReference type="InterPro" id="IPR038444">
    <property type="entry name" value="DUF465_sf"/>
</dbReference>
<evidence type="ECO:0000313" key="1">
    <source>
        <dbReference type="EMBL" id="PTN03864.1"/>
    </source>
</evidence>
<keyword evidence="2" id="KW-1185">Reference proteome</keyword>
<dbReference type="Gene3D" id="6.10.280.50">
    <property type="match status" value="1"/>
</dbReference>
<comment type="caution">
    <text evidence="1">The sequence shown here is derived from an EMBL/GenBank/DDBJ whole genome shotgun (WGS) entry which is preliminary data.</text>
</comment>
<sequence>MTHTPHGLAEDLPDLVDAIREKKEQDAHFARLVEDYQKINEAVHLAETDVEPTDDLHMNEMRKKRMALKDEIFRRVSA</sequence>
<dbReference type="AlphaFoldDB" id="A0A2T5BW52"/>
<evidence type="ECO:0008006" key="3">
    <source>
        <dbReference type="Google" id="ProtNLM"/>
    </source>
</evidence>
<protein>
    <recommendedName>
        <fullName evidence="3">DUF465 domain-containing protein</fullName>
    </recommendedName>
</protein>
<name>A0A2T5BW52_9RHOB</name>
<dbReference type="OrthoDB" id="1263265at2"/>
<dbReference type="EMBL" id="QAAA01000001">
    <property type="protein sequence ID" value="PTN03864.1"/>
    <property type="molecule type" value="Genomic_DNA"/>
</dbReference>
<dbReference type="Proteomes" id="UP000243859">
    <property type="component" value="Unassembled WGS sequence"/>
</dbReference>
<evidence type="ECO:0000313" key="2">
    <source>
        <dbReference type="Proteomes" id="UP000243859"/>
    </source>
</evidence>
<proteinExistence type="predicted"/>